<dbReference type="InterPro" id="IPR001478">
    <property type="entry name" value="PDZ"/>
</dbReference>
<protein>
    <submittedName>
        <fullName evidence="5">S1C family serine protease</fullName>
        <ecNumber evidence="5">3.4.21.-</ecNumber>
    </submittedName>
</protein>
<evidence type="ECO:0000313" key="6">
    <source>
        <dbReference type="Proteomes" id="UP001596388"/>
    </source>
</evidence>
<dbReference type="PRINTS" id="PR00834">
    <property type="entry name" value="PROTEASES2C"/>
</dbReference>
<dbReference type="PANTHER" id="PTHR43343:SF3">
    <property type="entry name" value="PROTEASE DO-LIKE 8, CHLOROPLASTIC"/>
    <property type="match status" value="1"/>
</dbReference>
<dbReference type="AlphaFoldDB" id="A0ABD5WT17"/>
<gene>
    <name evidence="5" type="ORF">ACFQKD_05010</name>
</gene>
<dbReference type="SUPFAM" id="SSF50156">
    <property type="entry name" value="PDZ domain-like"/>
    <property type="match status" value="1"/>
</dbReference>
<dbReference type="InterPro" id="IPR036034">
    <property type="entry name" value="PDZ_sf"/>
</dbReference>
<dbReference type="InterPro" id="IPR009003">
    <property type="entry name" value="Peptidase_S1_PA"/>
</dbReference>
<dbReference type="Gene3D" id="2.40.10.10">
    <property type="entry name" value="Trypsin-like serine proteases"/>
    <property type="match status" value="2"/>
</dbReference>
<dbReference type="InterPro" id="IPR001940">
    <property type="entry name" value="Peptidase_S1C"/>
</dbReference>
<evidence type="ECO:0000256" key="2">
    <source>
        <dbReference type="ARBA" id="ARBA00022670"/>
    </source>
</evidence>
<keyword evidence="2 5" id="KW-0645">Protease</keyword>
<keyword evidence="6" id="KW-1185">Reference proteome</keyword>
<feature type="domain" description="PDZ" evidence="4">
    <location>
        <begin position="231"/>
        <end position="313"/>
    </location>
</feature>
<evidence type="ECO:0000259" key="4">
    <source>
        <dbReference type="Pfam" id="PF13180"/>
    </source>
</evidence>
<dbReference type="InterPro" id="IPR043504">
    <property type="entry name" value="Peptidase_S1_PA_chymotrypsin"/>
</dbReference>
<dbReference type="Proteomes" id="UP001596388">
    <property type="component" value="Unassembled WGS sequence"/>
</dbReference>
<dbReference type="Pfam" id="PF13365">
    <property type="entry name" value="Trypsin_2"/>
    <property type="match status" value="1"/>
</dbReference>
<dbReference type="SUPFAM" id="SSF50494">
    <property type="entry name" value="Trypsin-like serine proteases"/>
    <property type="match status" value="1"/>
</dbReference>
<proteinExistence type="inferred from homology"/>
<organism evidence="5 6">
    <name type="scientific">Halobaculum marinum</name>
    <dbReference type="NCBI Taxonomy" id="3031996"/>
    <lineage>
        <taxon>Archaea</taxon>
        <taxon>Methanobacteriati</taxon>
        <taxon>Methanobacteriota</taxon>
        <taxon>Stenosarchaea group</taxon>
        <taxon>Halobacteria</taxon>
        <taxon>Halobacteriales</taxon>
        <taxon>Haloferacaceae</taxon>
        <taxon>Halobaculum</taxon>
    </lineage>
</organism>
<keyword evidence="3 5" id="KW-0378">Hydrolase</keyword>
<comment type="similarity">
    <text evidence="1">Belongs to the peptidase S1C family.</text>
</comment>
<dbReference type="GO" id="GO:0006508">
    <property type="term" value="P:proteolysis"/>
    <property type="evidence" value="ECO:0007669"/>
    <property type="project" value="UniProtKB-KW"/>
</dbReference>
<dbReference type="GO" id="GO:0008233">
    <property type="term" value="F:peptidase activity"/>
    <property type="evidence" value="ECO:0007669"/>
    <property type="project" value="UniProtKB-KW"/>
</dbReference>
<evidence type="ECO:0000313" key="5">
    <source>
        <dbReference type="EMBL" id="MFC7096659.1"/>
    </source>
</evidence>
<evidence type="ECO:0000256" key="3">
    <source>
        <dbReference type="ARBA" id="ARBA00022801"/>
    </source>
</evidence>
<reference evidence="5 6" key="1">
    <citation type="journal article" date="2019" name="Int. J. Syst. Evol. Microbiol.">
        <title>The Global Catalogue of Microorganisms (GCM) 10K type strain sequencing project: providing services to taxonomists for standard genome sequencing and annotation.</title>
        <authorList>
            <consortium name="The Broad Institute Genomics Platform"/>
            <consortium name="The Broad Institute Genome Sequencing Center for Infectious Disease"/>
            <person name="Wu L."/>
            <person name="Ma J."/>
        </authorList>
    </citation>
    <scope>NUCLEOTIDE SEQUENCE [LARGE SCALE GENOMIC DNA]</scope>
    <source>
        <strain evidence="5 6">DT55</strain>
    </source>
</reference>
<dbReference type="EMBL" id="JBHTAG010000002">
    <property type="protein sequence ID" value="MFC7096659.1"/>
    <property type="molecule type" value="Genomic_DNA"/>
</dbReference>
<name>A0ABD5WT17_9EURY</name>
<dbReference type="EC" id="3.4.21.-" evidence="5"/>
<sequence length="333" mass="33982">MEAHPGAVTPDYEELYRAVAPSVVSVYADGGGATRGAGSGFVYDDAHVVTNDHVVGDRRTVSVRFADGSWLEGTVVGVDAYTDLAVVSVDGMDAEPLAVAADVPVPGRPVAALGNPMGLDGSITAGIVSGVNRSMAMRGGFSVPDVVQTDAAINPGNSGGPLVAATDDGGYEVVGVNRAKGGDNIGFAISARLVTRVVPTLIADGVHRHPYLRVRTMDVTPALAGANGLVETDGVLVVDVGEDGPAASDDGLHGCSRTAVVGDRELPVGGDVVVAVDGDPVRSHEELVRQLILHGAPGETVALSVYRDGETTRRVVEVELAERPGTAGTVPVR</sequence>
<comment type="caution">
    <text evidence="5">The sequence shown here is derived from an EMBL/GenBank/DDBJ whole genome shotgun (WGS) entry which is preliminary data.</text>
</comment>
<dbReference type="RefSeq" id="WP_276238877.1">
    <property type="nucleotide sequence ID" value="NZ_CP119989.1"/>
</dbReference>
<dbReference type="InterPro" id="IPR051201">
    <property type="entry name" value="Chloro_Bact_Ser_Proteases"/>
</dbReference>
<accession>A0ABD5WT17</accession>
<dbReference type="Gene3D" id="2.30.42.10">
    <property type="match status" value="1"/>
</dbReference>
<dbReference type="GeneID" id="79269451"/>
<evidence type="ECO:0000256" key="1">
    <source>
        <dbReference type="ARBA" id="ARBA00010541"/>
    </source>
</evidence>
<dbReference type="Pfam" id="PF13180">
    <property type="entry name" value="PDZ_2"/>
    <property type="match status" value="1"/>
</dbReference>
<dbReference type="PANTHER" id="PTHR43343">
    <property type="entry name" value="PEPTIDASE S12"/>
    <property type="match status" value="1"/>
</dbReference>